<dbReference type="GeneID" id="7845762"/>
<dbReference type="RefSeq" id="XP_001010816.2">
    <property type="nucleotide sequence ID" value="XM_001010816.2"/>
</dbReference>
<dbReference type="KEGG" id="tet:TTHERM_00122200"/>
<feature type="compositionally biased region" description="Polar residues" evidence="1">
    <location>
        <begin position="158"/>
        <end position="174"/>
    </location>
</feature>
<dbReference type="InParanoid" id="Q22YV0"/>
<proteinExistence type="predicted"/>
<dbReference type="STRING" id="312017.Q22YV0"/>
<dbReference type="HOGENOM" id="CLU_451677_0_0_1"/>
<organism evidence="2 3">
    <name type="scientific">Tetrahymena thermophila (strain SB210)</name>
    <dbReference type="NCBI Taxonomy" id="312017"/>
    <lineage>
        <taxon>Eukaryota</taxon>
        <taxon>Sar</taxon>
        <taxon>Alveolata</taxon>
        <taxon>Ciliophora</taxon>
        <taxon>Intramacronucleata</taxon>
        <taxon>Oligohymenophorea</taxon>
        <taxon>Hymenostomatida</taxon>
        <taxon>Tetrahymenina</taxon>
        <taxon>Tetrahymenidae</taxon>
        <taxon>Tetrahymena</taxon>
    </lineage>
</organism>
<feature type="region of interest" description="Disordered" evidence="1">
    <location>
        <begin position="693"/>
        <end position="723"/>
    </location>
</feature>
<feature type="compositionally biased region" description="Basic and acidic residues" evidence="1">
    <location>
        <begin position="417"/>
        <end position="435"/>
    </location>
</feature>
<evidence type="ECO:0000256" key="1">
    <source>
        <dbReference type="SAM" id="MobiDB-lite"/>
    </source>
</evidence>
<dbReference type="EMBL" id="GG662798">
    <property type="protein sequence ID" value="EAR90571.2"/>
    <property type="molecule type" value="Genomic_DNA"/>
</dbReference>
<sequence>MSDNLQSNQINIFSNMQRGSILAQQLPSFTAINTPKGLSGSKPRQYSIVFTLPQSGKQAQIRIDSPRTQLAMKQLGILPSSLQQKQLDDFKGPNVTEKIQQLRYEHHQERLIQDYISIMRQRKEIMKREREQALKLNESITSNNNNNNFFAKQRQPNKESQNQSVASTKANTAISGARQDRQQFFLQPHISSGQNKDIPLQKITSFGNTNNRTSKDNLNITSANNINFKSFYQKPTLHYRSFSEYKVDPLHMSQLFDKTVKYLRSSHETPEVQEGSIVLNNNGDEVSQDFDPFESQMEKEINRFNKLKLQKQKEAKFIYLDDLKRQKMIEEMAEREKKMTEFKIREEIKKQQKKEKDRERALEKLEQIRSLNKAQEDEKFKQKQEVMKRLEEIKQKQNEQSVQNEQEQEQKRRKRRERNEKISRAKSECQMRDLKESQKQYKQLLNKMMISEEQYKQKIQEKQQKMKERLSQEEMRLDNFIQTQKYKEKLNFSQFVEKLQDKDQKHKQNMEKQIRMDISLQQLKKEKEERLKENQLGVYRENQQKKIQLNNKFKQIEENRIKKQQEIEETCKLKQELRNLKLDYIHENFDRQHRINDYKLEQMLEKEKQHQDNIAAIRNQRELIQQAKKEVYSQYKLEGDRINEGIKIIQDNLFPTQITPVPKNHAKKGIKVLSKIFKQEQEEQIELQQRLFPQKNSPSQQNNINNNNSNINNSMGSQINIRD</sequence>
<reference evidence="3" key="1">
    <citation type="journal article" date="2006" name="PLoS Biol.">
        <title>Macronuclear genome sequence of the ciliate Tetrahymena thermophila, a model eukaryote.</title>
        <authorList>
            <person name="Eisen J.A."/>
            <person name="Coyne R.S."/>
            <person name="Wu M."/>
            <person name="Wu D."/>
            <person name="Thiagarajan M."/>
            <person name="Wortman J.R."/>
            <person name="Badger J.H."/>
            <person name="Ren Q."/>
            <person name="Amedeo P."/>
            <person name="Jones K.M."/>
            <person name="Tallon L.J."/>
            <person name="Delcher A.L."/>
            <person name="Salzberg S.L."/>
            <person name="Silva J.C."/>
            <person name="Haas B.J."/>
            <person name="Majoros W.H."/>
            <person name="Farzad M."/>
            <person name="Carlton J.M."/>
            <person name="Smith R.K. Jr."/>
            <person name="Garg J."/>
            <person name="Pearlman R.E."/>
            <person name="Karrer K.M."/>
            <person name="Sun L."/>
            <person name="Manning G."/>
            <person name="Elde N.C."/>
            <person name="Turkewitz A.P."/>
            <person name="Asai D.J."/>
            <person name="Wilkes D.E."/>
            <person name="Wang Y."/>
            <person name="Cai H."/>
            <person name="Collins K."/>
            <person name="Stewart B.A."/>
            <person name="Lee S.R."/>
            <person name="Wilamowska K."/>
            <person name="Weinberg Z."/>
            <person name="Ruzzo W.L."/>
            <person name="Wloga D."/>
            <person name="Gaertig J."/>
            <person name="Frankel J."/>
            <person name="Tsao C.-C."/>
            <person name="Gorovsky M.A."/>
            <person name="Keeling P.J."/>
            <person name="Waller R.F."/>
            <person name="Patron N.J."/>
            <person name="Cherry J.M."/>
            <person name="Stover N.A."/>
            <person name="Krieger C.J."/>
            <person name="del Toro C."/>
            <person name="Ryder H.F."/>
            <person name="Williamson S.C."/>
            <person name="Barbeau R.A."/>
            <person name="Hamilton E.P."/>
            <person name="Orias E."/>
        </authorList>
    </citation>
    <scope>NUCLEOTIDE SEQUENCE [LARGE SCALE GENOMIC DNA]</scope>
    <source>
        <strain evidence="3">SB210</strain>
    </source>
</reference>
<dbReference type="eggNOG" id="ENOG502SUHN">
    <property type="taxonomic scope" value="Eukaryota"/>
</dbReference>
<protein>
    <submittedName>
        <fullName evidence="2">Uncharacterized protein</fullName>
    </submittedName>
</protein>
<dbReference type="OrthoDB" id="302904at2759"/>
<dbReference type="Proteomes" id="UP000009168">
    <property type="component" value="Unassembled WGS sequence"/>
</dbReference>
<evidence type="ECO:0000313" key="3">
    <source>
        <dbReference type="Proteomes" id="UP000009168"/>
    </source>
</evidence>
<dbReference type="AlphaFoldDB" id="Q22YV0"/>
<name>Q22YV0_TETTS</name>
<feature type="region of interest" description="Disordered" evidence="1">
    <location>
        <begin position="394"/>
        <end position="435"/>
    </location>
</feature>
<keyword evidence="3" id="KW-1185">Reference proteome</keyword>
<dbReference type="PANTHER" id="PTHR38019:SF1">
    <property type="entry name" value="N-ACETYLTRANSFERASE DOMAIN-CONTAINING PROTEIN"/>
    <property type="match status" value="1"/>
</dbReference>
<feature type="region of interest" description="Disordered" evidence="1">
    <location>
        <begin position="140"/>
        <end position="174"/>
    </location>
</feature>
<accession>Q22YV0</accession>
<evidence type="ECO:0000313" key="2">
    <source>
        <dbReference type="EMBL" id="EAR90571.2"/>
    </source>
</evidence>
<dbReference type="PANTHER" id="PTHR38019">
    <property type="entry name" value="KDA ANTIGEN P200, PUTATIVE-RELATED"/>
    <property type="match status" value="1"/>
</dbReference>
<gene>
    <name evidence="2" type="ORF">TTHERM_00122200</name>
</gene>